<keyword evidence="3" id="KW-1185">Reference proteome</keyword>
<evidence type="ECO:0000313" key="2">
    <source>
        <dbReference type="EMBL" id="KJZ71484.1"/>
    </source>
</evidence>
<dbReference type="Proteomes" id="UP000054481">
    <property type="component" value="Unassembled WGS sequence"/>
</dbReference>
<evidence type="ECO:0000256" key="1">
    <source>
        <dbReference type="SAM" id="MobiDB-lite"/>
    </source>
</evidence>
<proteinExistence type="predicted"/>
<reference evidence="2 3" key="1">
    <citation type="journal article" date="2014" name="Genome Biol. Evol.">
        <title>Comparative genomics and transcriptomics analyses reveal divergent lifestyle features of nematode endoparasitic fungus Hirsutella minnesotensis.</title>
        <authorList>
            <person name="Lai Y."/>
            <person name="Liu K."/>
            <person name="Zhang X."/>
            <person name="Zhang X."/>
            <person name="Li K."/>
            <person name="Wang N."/>
            <person name="Shu C."/>
            <person name="Wu Y."/>
            <person name="Wang C."/>
            <person name="Bushley K.E."/>
            <person name="Xiang M."/>
            <person name="Liu X."/>
        </authorList>
    </citation>
    <scope>NUCLEOTIDE SEQUENCE [LARGE SCALE GENOMIC DNA]</scope>
    <source>
        <strain evidence="2 3">3608</strain>
    </source>
</reference>
<name>A0A0F8A3A4_9HYPO</name>
<feature type="region of interest" description="Disordered" evidence="1">
    <location>
        <begin position="1"/>
        <end position="24"/>
    </location>
</feature>
<feature type="region of interest" description="Disordered" evidence="1">
    <location>
        <begin position="90"/>
        <end position="126"/>
    </location>
</feature>
<sequence>MSGDYTGQKAELDEPAVEDDPELDLDDSTIQIIFSRCAYQQNFGRQKQSLISLEIKKPGSRNLERPAIDPPKTVRKTVLAQELDKNLKNSLLRLRHHTTPKAKKTQESLGEKSGLPAIQDYHDRGW</sequence>
<protein>
    <submittedName>
        <fullName evidence="2">Uncharacterized protein</fullName>
    </submittedName>
</protein>
<feature type="compositionally biased region" description="Basic residues" evidence="1">
    <location>
        <begin position="93"/>
        <end position="103"/>
    </location>
</feature>
<gene>
    <name evidence="2" type="ORF">HIM_09123</name>
</gene>
<dbReference type="EMBL" id="KQ030572">
    <property type="protein sequence ID" value="KJZ71484.1"/>
    <property type="molecule type" value="Genomic_DNA"/>
</dbReference>
<organism evidence="2 3">
    <name type="scientific">Hirsutella minnesotensis 3608</name>
    <dbReference type="NCBI Taxonomy" id="1043627"/>
    <lineage>
        <taxon>Eukaryota</taxon>
        <taxon>Fungi</taxon>
        <taxon>Dikarya</taxon>
        <taxon>Ascomycota</taxon>
        <taxon>Pezizomycotina</taxon>
        <taxon>Sordariomycetes</taxon>
        <taxon>Hypocreomycetidae</taxon>
        <taxon>Hypocreales</taxon>
        <taxon>Ophiocordycipitaceae</taxon>
        <taxon>Hirsutella</taxon>
    </lineage>
</organism>
<feature type="compositionally biased region" description="Acidic residues" evidence="1">
    <location>
        <begin position="13"/>
        <end position="24"/>
    </location>
</feature>
<evidence type="ECO:0000313" key="3">
    <source>
        <dbReference type="Proteomes" id="UP000054481"/>
    </source>
</evidence>
<accession>A0A0F8A3A4</accession>
<dbReference type="AlphaFoldDB" id="A0A0F8A3A4"/>